<evidence type="ECO:0000313" key="2">
    <source>
        <dbReference type="EMBL" id="KDB24237.1"/>
    </source>
</evidence>
<feature type="domain" description="Up-regulated in Daf-2" evidence="1">
    <location>
        <begin position="23"/>
        <end position="203"/>
    </location>
</feature>
<comment type="caution">
    <text evidence="2">The sequence shown here is derived from an EMBL/GenBank/DDBJ whole genome shotgun (WGS) entry which is preliminary data.</text>
</comment>
<dbReference type="AlphaFoldDB" id="A0A059J9V6"/>
<dbReference type="OMA" id="HKSHQEW"/>
<dbReference type="Pfam" id="PF18457">
    <property type="entry name" value="PUD1_2"/>
    <property type="match status" value="1"/>
</dbReference>
<dbReference type="InterPro" id="IPR041157">
    <property type="entry name" value="PUD1/2"/>
</dbReference>
<dbReference type="Gene3D" id="2.60.40.3820">
    <property type="match status" value="1"/>
</dbReference>
<dbReference type="Proteomes" id="UP000024533">
    <property type="component" value="Unassembled WGS sequence"/>
</dbReference>
<keyword evidence="3" id="KW-1185">Reference proteome</keyword>
<protein>
    <recommendedName>
        <fullName evidence="1">Up-regulated in Daf-2 domain-containing protein</fullName>
    </recommendedName>
</protein>
<evidence type="ECO:0000259" key="1">
    <source>
        <dbReference type="Pfam" id="PF18457"/>
    </source>
</evidence>
<evidence type="ECO:0000313" key="3">
    <source>
        <dbReference type="Proteomes" id="UP000024533"/>
    </source>
</evidence>
<reference evidence="2 3" key="1">
    <citation type="submission" date="2014-02" db="EMBL/GenBank/DDBJ databases">
        <title>The Genome Sequence of Trichophyton interdigitale MR816.</title>
        <authorList>
            <consortium name="The Broad Institute Genomics Platform"/>
            <person name="Cuomo C.A."/>
            <person name="White T.C."/>
            <person name="Graser Y."/>
            <person name="Martinez-Rossi N."/>
            <person name="Heitman J."/>
            <person name="Young S.K."/>
            <person name="Zeng Q."/>
            <person name="Gargeya S."/>
            <person name="Abouelleil A."/>
            <person name="Alvarado L."/>
            <person name="Chapman S.B."/>
            <person name="Gainer-Dewar J."/>
            <person name="Goldberg J."/>
            <person name="Griggs A."/>
            <person name="Gujja S."/>
            <person name="Hansen M."/>
            <person name="Howarth C."/>
            <person name="Imamovic A."/>
            <person name="Larimer J."/>
            <person name="Martinez D."/>
            <person name="Murphy C."/>
            <person name="Pearson M.D."/>
            <person name="Persinoti G."/>
            <person name="Poon T."/>
            <person name="Priest M."/>
            <person name="Roberts A.D."/>
            <person name="Saif S."/>
            <person name="Shea T.D."/>
            <person name="Sykes S.N."/>
            <person name="Wortman J."/>
            <person name="Nusbaum C."/>
            <person name="Birren B."/>
        </authorList>
    </citation>
    <scope>NUCLEOTIDE SEQUENCE [LARGE SCALE GENOMIC DNA]</scope>
    <source>
        <strain evidence="2 3">MR816</strain>
    </source>
</reference>
<accession>A0A059J9V6</accession>
<gene>
    <name evidence="2" type="ORF">H109_03883</name>
</gene>
<sequence>MLASIKSAMAGAANLVSGQAENTKTARVRVVNNTTRPIVAISVIHKCSNNSHKSHQEWVMVQPGKASMPEMEVEYPAGSGSSCSSGGDNSWLAIWYSEDLQALRHSEPRESVFPVDMLDKQSREEIQRVEEALATGSEPGSKGAQLATALARSTTDRAFNSNSLEGLVCHLLRDEDANEMTELVINANETMTFKSKSGTTEVKVNSQPAAA</sequence>
<dbReference type="OrthoDB" id="5785880at2759"/>
<name>A0A059J9V6_TRIIM</name>
<proteinExistence type="predicted"/>
<dbReference type="EMBL" id="AOKY01000269">
    <property type="protein sequence ID" value="KDB24237.1"/>
    <property type="molecule type" value="Genomic_DNA"/>
</dbReference>
<dbReference type="HOGENOM" id="CLU_1390418_0_0_1"/>
<organism evidence="2 3">
    <name type="scientific">Trichophyton interdigitale (strain MR816)</name>
    <dbReference type="NCBI Taxonomy" id="1215338"/>
    <lineage>
        <taxon>Eukaryota</taxon>
        <taxon>Fungi</taxon>
        <taxon>Dikarya</taxon>
        <taxon>Ascomycota</taxon>
        <taxon>Pezizomycotina</taxon>
        <taxon>Eurotiomycetes</taxon>
        <taxon>Eurotiomycetidae</taxon>
        <taxon>Onygenales</taxon>
        <taxon>Arthrodermataceae</taxon>
        <taxon>Trichophyton</taxon>
    </lineage>
</organism>